<accession>A0ACB8L7W5</accession>
<evidence type="ECO:0000313" key="1">
    <source>
        <dbReference type="EMBL" id="KAH9769563.1"/>
    </source>
</evidence>
<reference evidence="2" key="1">
    <citation type="journal article" date="2023" name="Hortic. Res.">
        <title>A chromosome-level phased genome enabling allele-level studies in sweet orange: a case study on citrus Huanglongbing tolerance.</title>
        <authorList>
            <person name="Wu B."/>
            <person name="Yu Q."/>
            <person name="Deng Z."/>
            <person name="Duan Y."/>
            <person name="Luo F."/>
            <person name="Gmitter F. Jr."/>
        </authorList>
    </citation>
    <scope>NUCLEOTIDE SEQUENCE [LARGE SCALE GENOMIC DNA]</scope>
    <source>
        <strain evidence="2">cv. Valencia</strain>
    </source>
</reference>
<dbReference type="Proteomes" id="UP000829398">
    <property type="component" value="Chromosome 4"/>
</dbReference>
<proteinExistence type="predicted"/>
<sequence>MPFYNLSIAPVPEDIVEGCIADFVTSEGSWRWNLFGHHIPHNILLMIAAVKPPDAHSGNDHFYWAHSPFGYFTAKSTYQQLSKNDLSHTNPCWKNLWKWKGPQRIKMFLWLAGQGKLKCNAELVKRHICTDATCPQCDGGIEDALHTLRDCFVVNRIWRELIPSSDYGSATNVNAMVIDVKSRAEEIHRVFDIFDINKCKRVEKYFGWLPPVWLAYKLNTYGACKASGLASVGGLTRDAHGGGIKGFDINIGMCSITKAELWGMYHGLILAWNKGIRLLIVEVDS</sequence>
<comment type="caution">
    <text evidence="1">The sequence shown here is derived from an EMBL/GenBank/DDBJ whole genome shotgun (WGS) entry which is preliminary data.</text>
</comment>
<gene>
    <name evidence="1" type="ORF">KPL71_012053</name>
</gene>
<keyword evidence="2" id="KW-1185">Reference proteome</keyword>
<protein>
    <submittedName>
        <fullName evidence="1">Ribonuclease H protein</fullName>
    </submittedName>
</protein>
<name>A0ACB8L7W5_CITSI</name>
<dbReference type="EMBL" id="CM039173">
    <property type="protein sequence ID" value="KAH9769563.1"/>
    <property type="molecule type" value="Genomic_DNA"/>
</dbReference>
<organism evidence="1 2">
    <name type="scientific">Citrus sinensis</name>
    <name type="common">Sweet orange</name>
    <name type="synonym">Citrus aurantium var. sinensis</name>
    <dbReference type="NCBI Taxonomy" id="2711"/>
    <lineage>
        <taxon>Eukaryota</taxon>
        <taxon>Viridiplantae</taxon>
        <taxon>Streptophyta</taxon>
        <taxon>Embryophyta</taxon>
        <taxon>Tracheophyta</taxon>
        <taxon>Spermatophyta</taxon>
        <taxon>Magnoliopsida</taxon>
        <taxon>eudicotyledons</taxon>
        <taxon>Gunneridae</taxon>
        <taxon>Pentapetalae</taxon>
        <taxon>rosids</taxon>
        <taxon>malvids</taxon>
        <taxon>Sapindales</taxon>
        <taxon>Rutaceae</taxon>
        <taxon>Aurantioideae</taxon>
        <taxon>Citrus</taxon>
    </lineage>
</organism>
<evidence type="ECO:0000313" key="2">
    <source>
        <dbReference type="Proteomes" id="UP000829398"/>
    </source>
</evidence>